<dbReference type="InterPro" id="IPR041715">
    <property type="entry name" value="HisRS-like_core"/>
</dbReference>
<keyword evidence="5 11" id="KW-0436">Ligase</keyword>
<dbReference type="Gene3D" id="3.30.930.10">
    <property type="entry name" value="Bira Bifunctional Protein, Domain 2"/>
    <property type="match status" value="1"/>
</dbReference>
<gene>
    <name evidence="11 14" type="primary">hisS</name>
    <name evidence="14" type="ORF">AQUSIP_16220</name>
</gene>
<evidence type="ECO:0000256" key="10">
    <source>
        <dbReference type="ARBA" id="ARBA00047639"/>
    </source>
</evidence>
<dbReference type="HAMAP" id="MF_00127">
    <property type="entry name" value="His_tRNA_synth"/>
    <property type="match status" value="1"/>
</dbReference>
<dbReference type="EC" id="6.1.1.21" evidence="11"/>
<dbReference type="InterPro" id="IPR006195">
    <property type="entry name" value="aa-tRNA-synth_II"/>
</dbReference>
<evidence type="ECO:0000256" key="2">
    <source>
        <dbReference type="ARBA" id="ARBA00008226"/>
    </source>
</evidence>
<dbReference type="FunFam" id="3.30.930.10:FF:000005">
    <property type="entry name" value="Histidine--tRNA ligase"/>
    <property type="match status" value="1"/>
</dbReference>
<feature type="binding site" evidence="12">
    <location>
        <position position="259"/>
    </location>
    <ligand>
        <name>L-histidine</name>
        <dbReference type="ChEBI" id="CHEBI:57595"/>
    </ligand>
</feature>
<reference evidence="14 15" key="1">
    <citation type="submission" date="2019-08" db="EMBL/GenBank/DDBJ databases">
        <authorList>
            <person name="Guy L."/>
        </authorList>
    </citation>
    <scope>NUCLEOTIDE SEQUENCE [LARGE SCALE GENOMIC DNA]</scope>
    <source>
        <strain evidence="14 15">SGT-108</strain>
    </source>
</reference>
<feature type="domain" description="Aminoacyl-transfer RNA synthetases class-II family profile" evidence="13">
    <location>
        <begin position="1"/>
        <end position="316"/>
    </location>
</feature>
<dbReference type="EMBL" id="LR699119">
    <property type="protein sequence ID" value="VVC76312.1"/>
    <property type="molecule type" value="Genomic_DNA"/>
</dbReference>
<name>A0A5E4PIV7_9COXI</name>
<evidence type="ECO:0000256" key="8">
    <source>
        <dbReference type="ARBA" id="ARBA00022917"/>
    </source>
</evidence>
<organism evidence="14 15">
    <name type="scientific">Aquicella siphonis</name>
    <dbReference type="NCBI Taxonomy" id="254247"/>
    <lineage>
        <taxon>Bacteria</taxon>
        <taxon>Pseudomonadati</taxon>
        <taxon>Pseudomonadota</taxon>
        <taxon>Gammaproteobacteria</taxon>
        <taxon>Legionellales</taxon>
        <taxon>Coxiellaceae</taxon>
        <taxon>Aquicella</taxon>
    </lineage>
</organism>
<dbReference type="Pfam" id="PF13393">
    <property type="entry name" value="tRNA-synt_His"/>
    <property type="match status" value="1"/>
</dbReference>
<evidence type="ECO:0000256" key="3">
    <source>
        <dbReference type="ARBA" id="ARBA00011738"/>
    </source>
</evidence>
<accession>A0A5E4PIV7</accession>
<evidence type="ECO:0000313" key="15">
    <source>
        <dbReference type="Proteomes" id="UP000324194"/>
    </source>
</evidence>
<dbReference type="PANTHER" id="PTHR43707">
    <property type="entry name" value="HISTIDYL-TRNA SYNTHETASE"/>
    <property type="match status" value="1"/>
</dbReference>
<feature type="binding site" evidence="12">
    <location>
        <position position="131"/>
    </location>
    <ligand>
        <name>L-histidine</name>
        <dbReference type="ChEBI" id="CHEBI:57595"/>
    </ligand>
</feature>
<comment type="subunit">
    <text evidence="3 11">Homodimer.</text>
</comment>
<comment type="catalytic activity">
    <reaction evidence="10 11">
        <text>tRNA(His) + L-histidine + ATP = L-histidyl-tRNA(His) + AMP + diphosphate + H(+)</text>
        <dbReference type="Rhea" id="RHEA:17313"/>
        <dbReference type="Rhea" id="RHEA-COMP:9665"/>
        <dbReference type="Rhea" id="RHEA-COMP:9689"/>
        <dbReference type="ChEBI" id="CHEBI:15378"/>
        <dbReference type="ChEBI" id="CHEBI:30616"/>
        <dbReference type="ChEBI" id="CHEBI:33019"/>
        <dbReference type="ChEBI" id="CHEBI:57595"/>
        <dbReference type="ChEBI" id="CHEBI:78442"/>
        <dbReference type="ChEBI" id="CHEBI:78527"/>
        <dbReference type="ChEBI" id="CHEBI:456215"/>
        <dbReference type="EC" id="6.1.1.21"/>
    </reaction>
</comment>
<proteinExistence type="inferred from homology"/>
<dbReference type="GO" id="GO:0004821">
    <property type="term" value="F:histidine-tRNA ligase activity"/>
    <property type="evidence" value="ECO:0007669"/>
    <property type="project" value="UniProtKB-UniRule"/>
</dbReference>
<feature type="binding site" evidence="12">
    <location>
        <position position="127"/>
    </location>
    <ligand>
        <name>L-histidine</name>
        <dbReference type="ChEBI" id="CHEBI:57595"/>
    </ligand>
</feature>
<dbReference type="RefSeq" id="WP_148339535.1">
    <property type="nucleotide sequence ID" value="NZ_LR699119.1"/>
</dbReference>
<evidence type="ECO:0000256" key="9">
    <source>
        <dbReference type="ARBA" id="ARBA00023146"/>
    </source>
</evidence>
<keyword evidence="8 11" id="KW-0648">Protein biosynthesis</keyword>
<keyword evidence="4 11" id="KW-0963">Cytoplasm</keyword>
<dbReference type="NCBIfam" id="TIGR00442">
    <property type="entry name" value="hisS"/>
    <property type="match status" value="1"/>
</dbReference>
<comment type="similarity">
    <text evidence="2 11">Belongs to the class-II aminoacyl-tRNA synthetase family.</text>
</comment>
<dbReference type="AlphaFoldDB" id="A0A5E4PIV7"/>
<dbReference type="GO" id="GO:0006427">
    <property type="term" value="P:histidyl-tRNA aminoacylation"/>
    <property type="evidence" value="ECO:0007669"/>
    <property type="project" value="UniProtKB-UniRule"/>
</dbReference>
<keyword evidence="15" id="KW-1185">Reference proteome</keyword>
<dbReference type="PANTHER" id="PTHR43707:SF1">
    <property type="entry name" value="HISTIDINE--TRNA LIGASE, MITOCHONDRIAL-RELATED"/>
    <property type="match status" value="1"/>
</dbReference>
<dbReference type="Pfam" id="PF03129">
    <property type="entry name" value="HGTP_anticodon"/>
    <property type="match status" value="1"/>
</dbReference>
<evidence type="ECO:0000256" key="12">
    <source>
        <dbReference type="PIRSR" id="PIRSR001549-1"/>
    </source>
</evidence>
<dbReference type="OrthoDB" id="9800814at2"/>
<dbReference type="InterPro" id="IPR045864">
    <property type="entry name" value="aa-tRNA-synth_II/BPL/LPL"/>
</dbReference>
<keyword evidence="7 11" id="KW-0067">ATP-binding</keyword>
<evidence type="ECO:0000256" key="5">
    <source>
        <dbReference type="ARBA" id="ARBA00022598"/>
    </source>
</evidence>
<evidence type="ECO:0000256" key="4">
    <source>
        <dbReference type="ARBA" id="ARBA00022490"/>
    </source>
</evidence>
<evidence type="ECO:0000313" key="14">
    <source>
        <dbReference type="EMBL" id="VVC76312.1"/>
    </source>
</evidence>
<dbReference type="PROSITE" id="PS50862">
    <property type="entry name" value="AA_TRNA_LIGASE_II"/>
    <property type="match status" value="1"/>
</dbReference>
<dbReference type="GO" id="GO:0005737">
    <property type="term" value="C:cytoplasm"/>
    <property type="evidence" value="ECO:0007669"/>
    <property type="project" value="UniProtKB-SubCell"/>
</dbReference>
<dbReference type="Proteomes" id="UP000324194">
    <property type="component" value="Chromosome 1"/>
</dbReference>
<keyword evidence="9 11" id="KW-0030">Aminoacyl-tRNA synthetase</keyword>
<sequence length="427" mass="48908">MTEMIQAVRGMNDILPSETHLWLYAEHVFRRVLLAHGYQEIRFPIVEKTDLFKRSIGEITDIVEKEMYTFLDRNEESLTLRPEGTACCVRAALEHGLLHNQVQRLWYSGPFFRHERPQKGRYRQFHQFSAEAFGLAGPDIDAEIILLSFAVLEKLGIHSLVKLQLNSLGTPESRNQYRKQLIQYFQSHQDKLDEESLQRLHKNPLRILDSKNPEMKQLIANAPKLLEHLDTESLEHFEKLQTYLKHAGLNFEINPCLVRGLDYYTKTVFEWVTDKLGAQGTVCAGGRYDGLVQQLGGKPTPAIGLSFGMERTLLLMQQGEKNHKLDYTLHAYLITDGDQSFSAGLKIAKYLRTKVPGLKLMLHCGGGSVKNQFKKADKSGAQYALIVGEHELKTRSISLKNLREDLPQQSLYQDELAEYLKLKISKK</sequence>
<dbReference type="InterPro" id="IPR036621">
    <property type="entry name" value="Anticodon-bd_dom_sf"/>
</dbReference>
<dbReference type="Gene3D" id="3.40.50.800">
    <property type="entry name" value="Anticodon-binding domain"/>
    <property type="match status" value="1"/>
</dbReference>
<evidence type="ECO:0000256" key="11">
    <source>
        <dbReference type="HAMAP-Rule" id="MF_00127"/>
    </source>
</evidence>
<dbReference type="InterPro" id="IPR004154">
    <property type="entry name" value="Anticodon-bd"/>
</dbReference>
<protein>
    <recommendedName>
        <fullName evidence="11">Histidine--tRNA ligase</fullName>
        <ecNumber evidence="11">6.1.1.21</ecNumber>
    </recommendedName>
    <alternativeName>
        <fullName evidence="11">Histidyl-tRNA synthetase</fullName>
        <shortName evidence="11">HisRS</shortName>
    </alternativeName>
</protein>
<dbReference type="CDD" id="cd00773">
    <property type="entry name" value="HisRS-like_core"/>
    <property type="match status" value="1"/>
</dbReference>
<comment type="subcellular location">
    <subcellularLocation>
        <location evidence="1 11">Cytoplasm</location>
    </subcellularLocation>
</comment>
<dbReference type="GO" id="GO:0005524">
    <property type="term" value="F:ATP binding"/>
    <property type="evidence" value="ECO:0007669"/>
    <property type="project" value="UniProtKB-UniRule"/>
</dbReference>
<feature type="binding site" evidence="12">
    <location>
        <begin position="83"/>
        <end position="85"/>
    </location>
    <ligand>
        <name>L-histidine</name>
        <dbReference type="ChEBI" id="CHEBI:57595"/>
    </ligand>
</feature>
<keyword evidence="6 11" id="KW-0547">Nucleotide-binding</keyword>
<evidence type="ECO:0000256" key="6">
    <source>
        <dbReference type="ARBA" id="ARBA00022741"/>
    </source>
</evidence>
<dbReference type="KEGG" id="asip:AQUSIP_16220"/>
<dbReference type="PIRSF" id="PIRSF001549">
    <property type="entry name" value="His-tRNA_synth"/>
    <property type="match status" value="1"/>
</dbReference>
<evidence type="ECO:0000256" key="1">
    <source>
        <dbReference type="ARBA" id="ARBA00004496"/>
    </source>
</evidence>
<evidence type="ECO:0000259" key="13">
    <source>
        <dbReference type="PROSITE" id="PS50862"/>
    </source>
</evidence>
<evidence type="ECO:0000256" key="7">
    <source>
        <dbReference type="ARBA" id="ARBA00022840"/>
    </source>
</evidence>
<feature type="binding site" evidence="12">
    <location>
        <begin position="263"/>
        <end position="264"/>
    </location>
    <ligand>
        <name>L-histidine</name>
        <dbReference type="ChEBI" id="CHEBI:57595"/>
    </ligand>
</feature>
<dbReference type="SUPFAM" id="SSF55681">
    <property type="entry name" value="Class II aaRS and biotin synthetases"/>
    <property type="match status" value="1"/>
</dbReference>
<feature type="binding site" evidence="12">
    <location>
        <position position="113"/>
    </location>
    <ligand>
        <name>L-histidine</name>
        <dbReference type="ChEBI" id="CHEBI:57595"/>
    </ligand>
</feature>
<dbReference type="CDD" id="cd00859">
    <property type="entry name" value="HisRS_anticodon"/>
    <property type="match status" value="1"/>
</dbReference>
<dbReference type="InterPro" id="IPR015807">
    <property type="entry name" value="His-tRNA-ligase"/>
</dbReference>
<dbReference type="InterPro" id="IPR004516">
    <property type="entry name" value="HisRS/HisZ"/>
</dbReference>
<dbReference type="SUPFAM" id="SSF52954">
    <property type="entry name" value="Class II aaRS ABD-related"/>
    <property type="match status" value="1"/>
</dbReference>
<dbReference type="InterPro" id="IPR033656">
    <property type="entry name" value="HisRS_anticodon"/>
</dbReference>